<dbReference type="Pfam" id="PF02298">
    <property type="entry name" value="Cu_bind_like"/>
    <property type="match status" value="1"/>
</dbReference>
<dbReference type="PANTHER" id="PTHR33021:SF31">
    <property type="entry name" value="OS02G0720100 PROTEIN"/>
    <property type="match status" value="1"/>
</dbReference>
<reference evidence="5" key="1">
    <citation type="submission" date="2021-01" db="EMBL/GenBank/DDBJ databases">
        <authorList>
            <person name="Lovell J.T."/>
            <person name="Bentley N."/>
            <person name="Bhattarai G."/>
            <person name="Jenkins J.W."/>
            <person name="Sreedasyam A."/>
            <person name="Alarcon Y."/>
            <person name="Bock C."/>
            <person name="Boston L."/>
            <person name="Carlson J."/>
            <person name="Cervantes K."/>
            <person name="Clermont K."/>
            <person name="Krom N."/>
            <person name="Kubenka K."/>
            <person name="Mamidi S."/>
            <person name="Mattison C."/>
            <person name="Monteros M."/>
            <person name="Pisani C."/>
            <person name="Plott C."/>
            <person name="Rajasekar S."/>
            <person name="Rhein H.S."/>
            <person name="Rohla C."/>
            <person name="Song M."/>
            <person name="Hilaire R.S."/>
            <person name="Shu S."/>
            <person name="Wells L."/>
            <person name="Wang X."/>
            <person name="Webber J."/>
            <person name="Heerema R.J."/>
            <person name="Klein P."/>
            <person name="Conner P."/>
            <person name="Grauke L."/>
            <person name="Grimwood J."/>
            <person name="Schmutz J."/>
            <person name="Randall J.J."/>
        </authorList>
    </citation>
    <scope>NUCLEOTIDE SEQUENCE</scope>
    <source>
        <tissue evidence="5">Leaf</tissue>
    </source>
</reference>
<protein>
    <recommendedName>
        <fullName evidence="4">Phytocyanin domain-containing protein</fullName>
    </recommendedName>
</protein>
<dbReference type="FunFam" id="2.60.40.420:FF:000034">
    <property type="entry name" value="Cupredoxin superfamily protein"/>
    <property type="match status" value="1"/>
</dbReference>
<accession>A0A922J6S2</accession>
<keyword evidence="1" id="KW-1015">Disulfide bond</keyword>
<feature type="signal peptide" evidence="3">
    <location>
        <begin position="1"/>
        <end position="21"/>
    </location>
</feature>
<keyword evidence="3" id="KW-0732">Signal</keyword>
<feature type="chain" id="PRO_5037548585" description="Phytocyanin domain-containing protein" evidence="3">
    <location>
        <begin position="22"/>
        <end position="178"/>
    </location>
</feature>
<evidence type="ECO:0000256" key="2">
    <source>
        <dbReference type="ARBA" id="ARBA00023180"/>
    </source>
</evidence>
<name>A0A922J6S2_CARIL</name>
<dbReference type="GO" id="GO:0009055">
    <property type="term" value="F:electron transfer activity"/>
    <property type="evidence" value="ECO:0007669"/>
    <property type="project" value="InterPro"/>
</dbReference>
<dbReference type="PANTHER" id="PTHR33021">
    <property type="entry name" value="BLUE COPPER PROTEIN"/>
    <property type="match status" value="1"/>
</dbReference>
<sequence length="178" mass="19463">MAALMKMVDVALVLLISLSLGGNWVEAQVHHVVGDDRGWDPSSGVSSWSSARNFRVGDKIWFTYSSSRESIAELKNKEEFEKCDVSNPIRMYTDGLDSISLDEKGFRYFASSNPESCKNGLKLHVEVLPQEEPEIPKVATSEGSVLDVADGPTIPSSSAHLVGSFILLAFGFLCCYVV</sequence>
<dbReference type="Proteomes" id="UP000811246">
    <property type="component" value="Chromosome 9"/>
</dbReference>
<dbReference type="InterPro" id="IPR039391">
    <property type="entry name" value="Phytocyanin-like"/>
</dbReference>
<gene>
    <name evidence="5" type="ORF">I3842_09G099600</name>
</gene>
<proteinExistence type="predicted"/>
<dbReference type="PROSITE" id="PS51485">
    <property type="entry name" value="PHYTOCYANIN"/>
    <property type="match status" value="1"/>
</dbReference>
<evidence type="ECO:0000259" key="4">
    <source>
        <dbReference type="PROSITE" id="PS51485"/>
    </source>
</evidence>
<comment type="caution">
    <text evidence="5">The sequence shown here is derived from an EMBL/GenBank/DDBJ whole genome shotgun (WGS) entry which is preliminary data.</text>
</comment>
<evidence type="ECO:0000256" key="3">
    <source>
        <dbReference type="SAM" id="SignalP"/>
    </source>
</evidence>
<dbReference type="InterPro" id="IPR003245">
    <property type="entry name" value="Phytocyanin_dom"/>
</dbReference>
<dbReference type="AlphaFoldDB" id="A0A922J6S2"/>
<evidence type="ECO:0000256" key="1">
    <source>
        <dbReference type="ARBA" id="ARBA00023157"/>
    </source>
</evidence>
<evidence type="ECO:0000313" key="6">
    <source>
        <dbReference type="Proteomes" id="UP000811246"/>
    </source>
</evidence>
<evidence type="ECO:0000313" key="5">
    <source>
        <dbReference type="EMBL" id="KAG6695483.1"/>
    </source>
</evidence>
<dbReference type="GO" id="GO:0005886">
    <property type="term" value="C:plasma membrane"/>
    <property type="evidence" value="ECO:0007669"/>
    <property type="project" value="TreeGrafter"/>
</dbReference>
<dbReference type="EMBL" id="CM031833">
    <property type="protein sequence ID" value="KAG6695483.1"/>
    <property type="molecule type" value="Genomic_DNA"/>
</dbReference>
<dbReference type="CDD" id="cd04216">
    <property type="entry name" value="Phytocyanin"/>
    <property type="match status" value="1"/>
</dbReference>
<organism evidence="5 6">
    <name type="scientific">Carya illinoinensis</name>
    <name type="common">Pecan</name>
    <dbReference type="NCBI Taxonomy" id="32201"/>
    <lineage>
        <taxon>Eukaryota</taxon>
        <taxon>Viridiplantae</taxon>
        <taxon>Streptophyta</taxon>
        <taxon>Embryophyta</taxon>
        <taxon>Tracheophyta</taxon>
        <taxon>Spermatophyta</taxon>
        <taxon>Magnoliopsida</taxon>
        <taxon>eudicotyledons</taxon>
        <taxon>Gunneridae</taxon>
        <taxon>Pentapetalae</taxon>
        <taxon>rosids</taxon>
        <taxon>fabids</taxon>
        <taxon>Fagales</taxon>
        <taxon>Juglandaceae</taxon>
        <taxon>Carya</taxon>
    </lineage>
</organism>
<keyword evidence="2" id="KW-0325">Glycoprotein</keyword>
<feature type="domain" description="Phytocyanin" evidence="4">
    <location>
        <begin position="29"/>
        <end position="129"/>
    </location>
</feature>